<organism evidence="1 2">
    <name type="scientific">Paraburkholderia bannensis</name>
    <dbReference type="NCBI Taxonomy" id="765414"/>
    <lineage>
        <taxon>Bacteria</taxon>
        <taxon>Pseudomonadati</taxon>
        <taxon>Pseudomonadota</taxon>
        <taxon>Betaproteobacteria</taxon>
        <taxon>Burkholderiales</taxon>
        <taxon>Burkholderiaceae</taxon>
        <taxon>Paraburkholderia</taxon>
    </lineage>
</organism>
<dbReference type="Gene3D" id="3.40.50.300">
    <property type="entry name" value="P-loop containing nucleotide triphosphate hydrolases"/>
    <property type="match status" value="1"/>
</dbReference>
<comment type="caution">
    <text evidence="1">The sequence shown here is derived from an EMBL/GenBank/DDBJ whole genome shotgun (WGS) entry which is preliminary data.</text>
</comment>
<dbReference type="InterPro" id="IPR027417">
    <property type="entry name" value="P-loop_NTPase"/>
</dbReference>
<reference evidence="1 2" key="1">
    <citation type="submission" date="2020-08" db="EMBL/GenBank/DDBJ databases">
        <title>Above-ground endophytic microbial communities from plants in different locations in the United States.</title>
        <authorList>
            <person name="Frank C."/>
        </authorList>
    </citation>
    <scope>NUCLEOTIDE SEQUENCE [LARGE SCALE GENOMIC DNA]</scope>
    <source>
        <strain evidence="1 2">WP4_2_2</strain>
    </source>
</reference>
<sequence length="356" mass="39848">MIPGNAVVENKTIVVLGFARGGTSLISGMLREFGVFMGDNAHALKHEIDLFHENDSSQAIIHRVEDLDKQYKMWGWKSPRAVFFVDKLACYLSNPHFIIALRNPIAVCQSVGRHNKLPMAVTMRDIAPVFSAIAEFTSRCPYPLAFFNFDEVNESPRQLVEDLREFLGISDPDGKLAAKATAFFHAEGGYHAVSADVDRAEELRLNLEVDNRIDSIGIIESLVPPRVNQMREMTRLLEEDSSKADAIVKHLGNKLDKLRATQAEVESSIDGKEVDGDAEEMSPVLDSANIYENNIEEKLAYVDKNWFRAEETLSMYAEANAELHRATLRRHSLQRQIGKLESLISEATTVKGTTSE</sequence>
<dbReference type="SUPFAM" id="SSF52540">
    <property type="entry name" value="P-loop containing nucleoside triphosphate hydrolases"/>
    <property type="match status" value="1"/>
</dbReference>
<dbReference type="RefSeq" id="WP_183724582.1">
    <property type="nucleotide sequence ID" value="NZ_JACHBW010000007.1"/>
</dbReference>
<protein>
    <recommendedName>
        <fullName evidence="3">Sulfotransferase family protein</fullName>
    </recommendedName>
</protein>
<gene>
    <name evidence="1" type="ORF">F4827_002902</name>
</gene>
<evidence type="ECO:0008006" key="3">
    <source>
        <dbReference type="Google" id="ProtNLM"/>
    </source>
</evidence>
<keyword evidence="2" id="KW-1185">Reference proteome</keyword>
<name>A0A7W9WT01_9BURK</name>
<evidence type="ECO:0000313" key="2">
    <source>
        <dbReference type="Proteomes" id="UP000571554"/>
    </source>
</evidence>
<accession>A0A7W9WT01</accession>
<evidence type="ECO:0000313" key="1">
    <source>
        <dbReference type="EMBL" id="MBB6103049.1"/>
    </source>
</evidence>
<proteinExistence type="predicted"/>
<dbReference type="Proteomes" id="UP000571554">
    <property type="component" value="Unassembled WGS sequence"/>
</dbReference>
<dbReference type="EMBL" id="JACHBW010000007">
    <property type="protein sequence ID" value="MBB6103049.1"/>
    <property type="molecule type" value="Genomic_DNA"/>
</dbReference>
<dbReference type="AlphaFoldDB" id="A0A7W9WT01"/>